<comment type="caution">
    <text evidence="1">The sequence shown here is derived from an EMBL/GenBank/DDBJ whole genome shotgun (WGS) entry which is preliminary data.</text>
</comment>
<gene>
    <name evidence="1" type="ORF">SDC9_138440</name>
</gene>
<accession>A0A645DS75</accession>
<sequence>MKRTDGEVETVDIFEAGHGVRHLKIIQLQAGIDLDAVTVGRA</sequence>
<proteinExistence type="predicted"/>
<name>A0A645DS75_9ZZZZ</name>
<reference evidence="1" key="1">
    <citation type="submission" date="2019-08" db="EMBL/GenBank/DDBJ databases">
        <authorList>
            <person name="Kucharzyk K."/>
            <person name="Murdoch R.W."/>
            <person name="Higgins S."/>
            <person name="Loffler F."/>
        </authorList>
    </citation>
    <scope>NUCLEOTIDE SEQUENCE</scope>
</reference>
<evidence type="ECO:0000313" key="1">
    <source>
        <dbReference type="EMBL" id="MPM91312.1"/>
    </source>
</evidence>
<dbReference type="EMBL" id="VSSQ01038391">
    <property type="protein sequence ID" value="MPM91312.1"/>
    <property type="molecule type" value="Genomic_DNA"/>
</dbReference>
<organism evidence="1">
    <name type="scientific">bioreactor metagenome</name>
    <dbReference type="NCBI Taxonomy" id="1076179"/>
    <lineage>
        <taxon>unclassified sequences</taxon>
        <taxon>metagenomes</taxon>
        <taxon>ecological metagenomes</taxon>
    </lineage>
</organism>
<protein>
    <submittedName>
        <fullName evidence="1">Uncharacterized protein</fullName>
    </submittedName>
</protein>
<dbReference type="AlphaFoldDB" id="A0A645DS75"/>